<evidence type="ECO:0000256" key="4">
    <source>
        <dbReference type="ARBA" id="ARBA00022837"/>
    </source>
</evidence>
<dbReference type="Pfam" id="PF00028">
    <property type="entry name" value="Cadherin"/>
    <property type="match status" value="5"/>
</dbReference>
<evidence type="ECO:0000256" key="8">
    <source>
        <dbReference type="ARBA" id="ARBA00023180"/>
    </source>
</evidence>
<dbReference type="PANTHER" id="PTHR24028:SF46">
    <property type="entry name" value="PROTOCADHERIN-8"/>
    <property type="match status" value="1"/>
</dbReference>
<feature type="compositionally biased region" description="Gly residues" evidence="10">
    <location>
        <begin position="776"/>
        <end position="785"/>
    </location>
</feature>
<dbReference type="SMART" id="SM00112">
    <property type="entry name" value="CA"/>
    <property type="match status" value="6"/>
</dbReference>
<evidence type="ECO:0000313" key="13">
    <source>
        <dbReference type="EMBL" id="MEQ2158579.1"/>
    </source>
</evidence>
<feature type="non-terminal residue" evidence="13">
    <location>
        <position position="1"/>
    </location>
</feature>
<evidence type="ECO:0000256" key="5">
    <source>
        <dbReference type="ARBA" id="ARBA00022889"/>
    </source>
</evidence>
<dbReference type="PANTHER" id="PTHR24028">
    <property type="entry name" value="CADHERIN-87A"/>
    <property type="match status" value="1"/>
</dbReference>
<dbReference type="CDD" id="cd11304">
    <property type="entry name" value="Cadherin_repeat"/>
    <property type="match status" value="6"/>
</dbReference>
<dbReference type="InterPro" id="IPR013164">
    <property type="entry name" value="Cadherin_N"/>
</dbReference>
<feature type="domain" description="Cadherin" evidence="12">
    <location>
        <begin position="379"/>
        <end position="475"/>
    </location>
</feature>
<evidence type="ECO:0000256" key="11">
    <source>
        <dbReference type="SAM" id="Phobius"/>
    </source>
</evidence>
<keyword evidence="4 9" id="KW-0106">Calcium</keyword>
<dbReference type="PRINTS" id="PR00205">
    <property type="entry name" value="CADHERIN"/>
</dbReference>
<feature type="domain" description="Cadherin" evidence="12">
    <location>
        <begin position="148"/>
        <end position="256"/>
    </location>
</feature>
<evidence type="ECO:0000256" key="10">
    <source>
        <dbReference type="SAM" id="MobiDB-lite"/>
    </source>
</evidence>
<feature type="domain" description="Cadherin" evidence="12">
    <location>
        <begin position="257"/>
        <end position="364"/>
    </location>
</feature>
<comment type="caution">
    <text evidence="13">The sequence shown here is derived from an EMBL/GenBank/DDBJ whole genome shotgun (WGS) entry which is preliminary data.</text>
</comment>
<evidence type="ECO:0000256" key="1">
    <source>
        <dbReference type="ARBA" id="ARBA00004167"/>
    </source>
</evidence>
<evidence type="ECO:0000256" key="2">
    <source>
        <dbReference type="ARBA" id="ARBA00022692"/>
    </source>
</evidence>
<keyword evidence="3" id="KW-0677">Repeat</keyword>
<dbReference type="PROSITE" id="PS50268">
    <property type="entry name" value="CADHERIN_2"/>
    <property type="match status" value="6"/>
</dbReference>
<protein>
    <recommendedName>
        <fullName evidence="12">Cadherin domain-containing protein</fullName>
    </recommendedName>
</protein>
<keyword evidence="14" id="KW-1185">Reference proteome</keyword>
<keyword evidence="6 11" id="KW-1133">Transmembrane helix</keyword>
<keyword evidence="8" id="KW-0325">Glycoprotein</keyword>
<dbReference type="PROSITE" id="PS00232">
    <property type="entry name" value="CADHERIN_1"/>
    <property type="match status" value="2"/>
</dbReference>
<keyword evidence="2 11" id="KW-0812">Transmembrane</keyword>
<name>A0ABV0MIN7_9TELE</name>
<keyword evidence="7 11" id="KW-0472">Membrane</keyword>
<evidence type="ECO:0000256" key="7">
    <source>
        <dbReference type="ARBA" id="ARBA00023136"/>
    </source>
</evidence>
<feature type="compositionally biased region" description="Basic and acidic residues" evidence="10">
    <location>
        <begin position="743"/>
        <end position="764"/>
    </location>
</feature>
<evidence type="ECO:0000313" key="14">
    <source>
        <dbReference type="Proteomes" id="UP001476798"/>
    </source>
</evidence>
<dbReference type="InterPro" id="IPR020894">
    <property type="entry name" value="Cadherin_CS"/>
</dbReference>
<dbReference type="Gene3D" id="2.60.40.60">
    <property type="entry name" value="Cadherins"/>
    <property type="match status" value="6"/>
</dbReference>
<dbReference type="InterPro" id="IPR050174">
    <property type="entry name" value="Protocadherin/Cadherin-CA"/>
</dbReference>
<feature type="transmembrane region" description="Helical" evidence="11">
    <location>
        <begin position="17"/>
        <end position="35"/>
    </location>
</feature>
<feature type="region of interest" description="Disordered" evidence="10">
    <location>
        <begin position="741"/>
        <end position="817"/>
    </location>
</feature>
<feature type="compositionally biased region" description="Polar residues" evidence="10">
    <location>
        <begin position="880"/>
        <end position="905"/>
    </location>
</feature>
<dbReference type="Pfam" id="PF08266">
    <property type="entry name" value="Cadherin_2"/>
    <property type="match status" value="1"/>
</dbReference>
<sequence>VGLSEDSLQSIKMGETGWNGLLVFLCASVLILAAFTQGKTVKYQTFEEDAPGTVIGNLAKDIYSTSSSSGGSRNSFRMMKQFNSSFIRLRESDGQLTIGERIDRERICKHTLHCLIAFDVVSFSKEQFKLIHVEVEVKDINDNSPEFPRKESSLEISENTAVGTRIPLDFAVDEDVGVNYIQSYQISVNSHFSIDVLSRADGVKYAELVLMKELDRETQASYALELVATDGGNPSRSGTTRINVKVKDYNDNSPVFDRSSFSVDLPEDAPVGSLLLDLNAEDPDEGLNGEVVYGFGHQVPPEIRQLFKVDRKTGRLTLESPVDFESKNTYEFDVQASDLGPNPSPAICKIVVQVQDVNDNAPEISITPMTSITAGIAYITEAAARESFVALVSTSDRDSGANGQVHCTLYGHDHFRLQQAYEDSFMIVSTSPLDREKIPEYNLTVVAEDLGSPPFRTITQYTIRLTDENDNAPVFSKPMYEVAVVENNAPGAYITTVVARDMDMGSNGKVTYKLADTYFMGSPISTFVSLDPASGSLYALRSFNYEVMKQLELRITASDGGSPPLFGSASVYVRISDQNDNAPVITQPPLNNGSAEVLLPRDSPTGYIVTRVEARDADEGVNSELSYGLATGEPSVFSVNKATGEIYLNQVLSHDVDETLSVTVTVSDNGRPALTSTATLHFLIIAGSPPSDRTVYQAGGGDETRAQWDLSVVIIVVLAGSCTLLLLAIILIATTCNRRRRDKSGEDSDSYGEKGTLERGRSHAGDNPLLPLHGAAGAGGGGGEVFDGHSYSSQPGAFTPAHPGSSDMCSASEDGSEVPCVYDSDNNSKLRGNKHEGYSTLPGYGNGKDAVRPITIWKGNSYTTISARDPAFSGKDNRCWSPSATRSNTAPSPAPTLSSFSSLPKTASLPRDPHRRDNYYQAHIPKTVGLQSVYEKVLHNEYDYVLVTPPRPVRVQEISDVAIPVYTPTPTHCPNNDV</sequence>
<feature type="domain" description="Cadherin" evidence="12">
    <location>
        <begin position="591"/>
        <end position="684"/>
    </location>
</feature>
<feature type="transmembrane region" description="Helical" evidence="11">
    <location>
        <begin position="710"/>
        <end position="733"/>
    </location>
</feature>
<gene>
    <name evidence="13" type="ORF">GOODEAATRI_013689</name>
</gene>
<dbReference type="InterPro" id="IPR015919">
    <property type="entry name" value="Cadherin-like_sf"/>
</dbReference>
<proteinExistence type="predicted"/>
<dbReference type="InterPro" id="IPR002126">
    <property type="entry name" value="Cadherin-like_dom"/>
</dbReference>
<evidence type="ECO:0000256" key="9">
    <source>
        <dbReference type="PROSITE-ProRule" id="PRU00043"/>
    </source>
</evidence>
<dbReference type="SUPFAM" id="SSF49313">
    <property type="entry name" value="Cadherin-like"/>
    <property type="match status" value="5"/>
</dbReference>
<comment type="subcellular location">
    <subcellularLocation>
        <location evidence="1">Membrane</location>
        <topology evidence="1">Single-pass membrane protein</topology>
    </subcellularLocation>
</comment>
<accession>A0ABV0MIN7</accession>
<evidence type="ECO:0000259" key="12">
    <source>
        <dbReference type="PROSITE" id="PS50268"/>
    </source>
</evidence>
<dbReference type="Proteomes" id="UP001476798">
    <property type="component" value="Unassembled WGS sequence"/>
</dbReference>
<organism evidence="13 14">
    <name type="scientific">Goodea atripinnis</name>
    <dbReference type="NCBI Taxonomy" id="208336"/>
    <lineage>
        <taxon>Eukaryota</taxon>
        <taxon>Metazoa</taxon>
        <taxon>Chordata</taxon>
        <taxon>Craniata</taxon>
        <taxon>Vertebrata</taxon>
        <taxon>Euteleostomi</taxon>
        <taxon>Actinopterygii</taxon>
        <taxon>Neopterygii</taxon>
        <taxon>Teleostei</taxon>
        <taxon>Neoteleostei</taxon>
        <taxon>Acanthomorphata</taxon>
        <taxon>Ovalentaria</taxon>
        <taxon>Atherinomorphae</taxon>
        <taxon>Cyprinodontiformes</taxon>
        <taxon>Goodeidae</taxon>
        <taxon>Goodea</taxon>
    </lineage>
</organism>
<feature type="domain" description="Cadherin" evidence="12">
    <location>
        <begin position="47"/>
        <end position="147"/>
    </location>
</feature>
<evidence type="ECO:0000256" key="3">
    <source>
        <dbReference type="ARBA" id="ARBA00022737"/>
    </source>
</evidence>
<reference evidence="13 14" key="1">
    <citation type="submission" date="2021-06" db="EMBL/GenBank/DDBJ databases">
        <authorList>
            <person name="Palmer J.M."/>
        </authorList>
    </citation>
    <scope>NUCLEOTIDE SEQUENCE [LARGE SCALE GENOMIC DNA]</scope>
    <source>
        <strain evidence="13 14">GA_2019</strain>
        <tissue evidence="13">Muscle</tissue>
    </source>
</reference>
<dbReference type="EMBL" id="JAHRIO010000931">
    <property type="protein sequence ID" value="MEQ2158579.1"/>
    <property type="molecule type" value="Genomic_DNA"/>
</dbReference>
<evidence type="ECO:0000256" key="6">
    <source>
        <dbReference type="ARBA" id="ARBA00022989"/>
    </source>
</evidence>
<keyword evidence="5" id="KW-0130">Cell adhesion</keyword>
<feature type="region of interest" description="Disordered" evidence="10">
    <location>
        <begin position="877"/>
        <end position="916"/>
    </location>
</feature>
<feature type="domain" description="Cadherin" evidence="12">
    <location>
        <begin position="476"/>
        <end position="585"/>
    </location>
</feature>